<name>A0A6M0RSP0_9CYAN</name>
<dbReference type="EMBL" id="QXHD01000004">
    <property type="protein sequence ID" value="NEZ58870.1"/>
    <property type="molecule type" value="Genomic_DNA"/>
</dbReference>
<sequence>MTPRSINTRPDPFQTVSRSLAITVLSLTLYIFSFKATWASPHLFQDDTLTELSWWFVNSVVFSVFAGLGWLRLRHQLRHWNLWQEQSINTVAIALILILSTGIVITHISLGGINIVATIVVNIMLFLLALALLRDSLALGVRRTFWGGMVLLVLGLLSRLFEYNTDLMLKAVVLVLCGIGIIVAGLWFEHRLKHSSARLSQA</sequence>
<protein>
    <submittedName>
        <fullName evidence="2">Uncharacterized protein</fullName>
    </submittedName>
</protein>
<gene>
    <name evidence="2" type="ORF">DXZ20_25155</name>
</gene>
<feature type="transmembrane region" description="Helical" evidence="1">
    <location>
        <begin position="115"/>
        <end position="133"/>
    </location>
</feature>
<keyword evidence="1" id="KW-0472">Membrane</keyword>
<feature type="transmembrane region" description="Helical" evidence="1">
    <location>
        <begin position="145"/>
        <end position="161"/>
    </location>
</feature>
<keyword evidence="1" id="KW-1133">Transmembrane helix</keyword>
<comment type="caution">
    <text evidence="2">The sequence shown here is derived from an EMBL/GenBank/DDBJ whole genome shotgun (WGS) entry which is preliminary data.</text>
</comment>
<evidence type="ECO:0000313" key="3">
    <source>
        <dbReference type="Proteomes" id="UP000481033"/>
    </source>
</evidence>
<feature type="transmembrane region" description="Helical" evidence="1">
    <location>
        <begin position="20"/>
        <end position="40"/>
    </location>
</feature>
<dbReference type="Proteomes" id="UP000481033">
    <property type="component" value="Unassembled WGS sequence"/>
</dbReference>
<reference evidence="2 3" key="1">
    <citation type="journal article" date="2020" name="Microb. Ecol.">
        <title>Ecogenomics of the Marine Benthic Filamentous Cyanobacterium Adonisia.</title>
        <authorList>
            <person name="Walter J.M."/>
            <person name="Coutinho F.H."/>
            <person name="Leomil L."/>
            <person name="Hargreaves P.I."/>
            <person name="Campeao M.E."/>
            <person name="Vieira V.V."/>
            <person name="Silva B.S."/>
            <person name="Fistarol G.O."/>
            <person name="Salomon P.S."/>
            <person name="Sawabe T."/>
            <person name="Mino S."/>
            <person name="Hosokawa M."/>
            <person name="Miyashita H."/>
            <person name="Maruyama F."/>
            <person name="van Verk M.C."/>
            <person name="Dutilh B.E."/>
            <person name="Thompson C.C."/>
            <person name="Thompson F.L."/>
        </authorList>
    </citation>
    <scope>NUCLEOTIDE SEQUENCE [LARGE SCALE GENOMIC DNA]</scope>
    <source>
        <strain evidence="2 3">CCMR0081</strain>
    </source>
</reference>
<keyword evidence="1" id="KW-0812">Transmembrane</keyword>
<accession>A0A6M0RSP0</accession>
<feature type="transmembrane region" description="Helical" evidence="1">
    <location>
        <begin position="167"/>
        <end position="188"/>
    </location>
</feature>
<evidence type="ECO:0000256" key="1">
    <source>
        <dbReference type="SAM" id="Phobius"/>
    </source>
</evidence>
<keyword evidence="3" id="KW-1185">Reference proteome</keyword>
<evidence type="ECO:0000313" key="2">
    <source>
        <dbReference type="EMBL" id="NEZ58870.1"/>
    </source>
</evidence>
<organism evidence="2 3">
    <name type="scientific">Adonisia turfae CCMR0081</name>
    <dbReference type="NCBI Taxonomy" id="2292702"/>
    <lineage>
        <taxon>Bacteria</taxon>
        <taxon>Bacillati</taxon>
        <taxon>Cyanobacteriota</taxon>
        <taxon>Adonisia</taxon>
        <taxon>Adonisia turfae</taxon>
    </lineage>
</organism>
<proteinExistence type="predicted"/>
<feature type="transmembrane region" description="Helical" evidence="1">
    <location>
        <begin position="52"/>
        <end position="71"/>
    </location>
</feature>
<feature type="transmembrane region" description="Helical" evidence="1">
    <location>
        <begin position="91"/>
        <end position="109"/>
    </location>
</feature>
<dbReference type="RefSeq" id="WP_163701784.1">
    <property type="nucleotide sequence ID" value="NZ_QXHD01000004.1"/>
</dbReference>
<dbReference type="AlphaFoldDB" id="A0A6M0RSP0"/>